<sequence>MTNLLRKGEGGELTLLVIQLLMAYFDERTEGLILLADMSATAVDVELTLTLSASPRLILLVAVFASYYVFNLQYQEDAGKTLEFVLHWSQPGKGDKGQPGEGGVQKDREAGPEEGSSCQSTCGHPHKKNLLDFEWGFT</sequence>
<evidence type="ECO:0000313" key="3">
    <source>
        <dbReference type="Proteomes" id="UP001488805"/>
    </source>
</evidence>
<reference evidence="2 3" key="1">
    <citation type="journal article" date="2024" name="Genome Biol. Evol.">
        <title>Chromosome-level genome assembly of the viviparous eelpout Zoarces viviparus.</title>
        <authorList>
            <person name="Fuhrmann N."/>
            <person name="Brasseur M.V."/>
            <person name="Bakowski C.E."/>
            <person name="Podsiadlowski L."/>
            <person name="Prost S."/>
            <person name="Krehenwinkel H."/>
            <person name="Mayer C."/>
        </authorList>
    </citation>
    <scope>NUCLEOTIDE SEQUENCE [LARGE SCALE GENOMIC DNA]</scope>
    <source>
        <strain evidence="2">NO-MEL_2022_Ind0_liver</strain>
    </source>
</reference>
<proteinExistence type="predicted"/>
<feature type="region of interest" description="Disordered" evidence="1">
    <location>
        <begin position="91"/>
        <end position="127"/>
    </location>
</feature>
<feature type="compositionally biased region" description="Basic and acidic residues" evidence="1">
    <location>
        <begin position="93"/>
        <end position="111"/>
    </location>
</feature>
<keyword evidence="3" id="KW-1185">Reference proteome</keyword>
<evidence type="ECO:0000313" key="2">
    <source>
        <dbReference type="EMBL" id="KAK9514526.1"/>
    </source>
</evidence>
<evidence type="ECO:0000256" key="1">
    <source>
        <dbReference type="SAM" id="MobiDB-lite"/>
    </source>
</evidence>
<protein>
    <submittedName>
        <fullName evidence="2">Uncharacterized protein</fullName>
    </submittedName>
</protein>
<dbReference type="EMBL" id="JBCEZU010000596">
    <property type="protein sequence ID" value="KAK9514526.1"/>
    <property type="molecule type" value="Genomic_DNA"/>
</dbReference>
<organism evidence="2 3">
    <name type="scientific">Zoarces viviparus</name>
    <name type="common">Viviparous eelpout</name>
    <name type="synonym">Blennius viviparus</name>
    <dbReference type="NCBI Taxonomy" id="48416"/>
    <lineage>
        <taxon>Eukaryota</taxon>
        <taxon>Metazoa</taxon>
        <taxon>Chordata</taxon>
        <taxon>Craniata</taxon>
        <taxon>Vertebrata</taxon>
        <taxon>Euteleostomi</taxon>
        <taxon>Actinopterygii</taxon>
        <taxon>Neopterygii</taxon>
        <taxon>Teleostei</taxon>
        <taxon>Neoteleostei</taxon>
        <taxon>Acanthomorphata</taxon>
        <taxon>Eupercaria</taxon>
        <taxon>Perciformes</taxon>
        <taxon>Cottioidei</taxon>
        <taxon>Zoarcales</taxon>
        <taxon>Zoarcidae</taxon>
        <taxon>Zoarcinae</taxon>
        <taxon>Zoarces</taxon>
    </lineage>
</organism>
<dbReference type="AlphaFoldDB" id="A0AAW1DW88"/>
<dbReference type="Proteomes" id="UP001488805">
    <property type="component" value="Unassembled WGS sequence"/>
</dbReference>
<gene>
    <name evidence="2" type="ORF">VZT92_026686</name>
</gene>
<name>A0AAW1DW88_ZOAVI</name>
<accession>A0AAW1DW88</accession>
<comment type="caution">
    <text evidence="2">The sequence shown here is derived from an EMBL/GenBank/DDBJ whole genome shotgun (WGS) entry which is preliminary data.</text>
</comment>